<keyword evidence="4" id="KW-0132">Cell division</keyword>
<dbReference type="HAMAP" id="MF_00111">
    <property type="entry name" value="MurA"/>
    <property type="match status" value="1"/>
</dbReference>
<evidence type="ECO:0000256" key="8">
    <source>
        <dbReference type="ARBA" id="ARBA00023306"/>
    </source>
</evidence>
<comment type="similarity">
    <text evidence="10">Belongs to the EPSP synthase family. MurA subfamily.</text>
</comment>
<sequence length="527" mass="56375">MVIQHRYKSPSGKVQQAQQLENLYAKCPLFRARNPSILSSRQRLPPRWKPANCRKYTLPSANVKCRACADSRFSSTSPSKHSHKPNNEENFLSERTMLQIHGGKRLEGEVKVSGAKNAALAIQAGCLLCEQPMVLHNVPDLVDVANMGEVLQSVGASVERDGHDSNSLVLNCSELTSSSPSLESVVKLRASFLVIGPLLARNGETSVPLPGGCAIGARPVNLHIRGLEALGAKVEVKDGVVHATVGPEGTLRGSRVYLEYPSVGATETVIMAAVVAEGETVIENVAQEPEIVDLANFLVSVGARIRGAGTKVITIQGVRSLHGGEYTVIPDRVEAGTLLVSAAITYSNLWLSSIVPAHLTSIVTKLEETGCQIKFKDDNRLELIPPPELLSTDIRTLPYPGFPTDMQAQFMALLTVAKGPSVVQETVFEGRMAHALELQQMGARLSVAESTAFLEGIQEDHGGLQGASVAGSDLRGTAALVLAGLAAEGITKVQGLQHLDRGYDKLDQKLRSIGASVERISMDNAKD</sequence>
<dbReference type="GO" id="GO:0008760">
    <property type="term" value="F:UDP-N-acetylglucosamine 1-carboxyvinyltransferase activity"/>
    <property type="evidence" value="ECO:0007669"/>
    <property type="project" value="UniProtKB-EC"/>
</dbReference>
<comment type="catalytic activity">
    <reaction evidence="15">
        <text>phosphoenolpyruvate + UDP-N-acetyl-alpha-D-glucosamine = UDP-N-acetyl-3-O-(1-carboxyvinyl)-alpha-D-glucosamine + phosphate</text>
        <dbReference type="Rhea" id="RHEA:18681"/>
        <dbReference type="ChEBI" id="CHEBI:43474"/>
        <dbReference type="ChEBI" id="CHEBI:57705"/>
        <dbReference type="ChEBI" id="CHEBI:58702"/>
        <dbReference type="ChEBI" id="CHEBI:68483"/>
        <dbReference type="EC" id="2.5.1.7"/>
    </reaction>
</comment>
<evidence type="ECO:0000256" key="7">
    <source>
        <dbReference type="ARBA" id="ARBA00022984"/>
    </source>
</evidence>
<dbReference type="Pfam" id="PF00275">
    <property type="entry name" value="EPSP_synthase"/>
    <property type="match status" value="1"/>
</dbReference>
<evidence type="ECO:0000256" key="4">
    <source>
        <dbReference type="ARBA" id="ARBA00022618"/>
    </source>
</evidence>
<dbReference type="PANTHER" id="PTHR43783">
    <property type="entry name" value="UDP-N-ACETYLGLUCOSAMINE 1-CARBOXYVINYLTRANSFERASE"/>
    <property type="match status" value="1"/>
</dbReference>
<keyword evidence="5" id="KW-0808">Transferase</keyword>
<dbReference type="EC" id="2.5.1.7" evidence="11"/>
<evidence type="ECO:0000256" key="10">
    <source>
        <dbReference type="ARBA" id="ARBA00038367"/>
    </source>
</evidence>
<comment type="pathway">
    <text evidence="2">Cell wall biogenesis; peptidoglycan biosynthesis.</text>
</comment>
<accession>A0AAE0KW18</accession>
<feature type="domain" description="Enolpyruvate transferase" evidence="16">
    <location>
        <begin position="101"/>
        <end position="510"/>
    </location>
</feature>
<keyword evidence="3" id="KW-0963">Cytoplasm</keyword>
<dbReference type="InterPro" id="IPR050068">
    <property type="entry name" value="MurA_subfamily"/>
</dbReference>
<dbReference type="GO" id="GO:0005737">
    <property type="term" value="C:cytoplasm"/>
    <property type="evidence" value="ECO:0007669"/>
    <property type="project" value="UniProtKB-SubCell"/>
</dbReference>
<comment type="caution">
    <text evidence="17">The sequence shown here is derived from an EMBL/GenBank/DDBJ whole genome shotgun (WGS) entry which is preliminary data.</text>
</comment>
<evidence type="ECO:0000256" key="14">
    <source>
        <dbReference type="ARBA" id="ARBA00042842"/>
    </source>
</evidence>
<evidence type="ECO:0000259" key="16">
    <source>
        <dbReference type="Pfam" id="PF00275"/>
    </source>
</evidence>
<evidence type="ECO:0000256" key="15">
    <source>
        <dbReference type="ARBA" id="ARBA00047527"/>
    </source>
</evidence>
<dbReference type="PANTHER" id="PTHR43783:SF1">
    <property type="entry name" value="UDP-N-ACETYLGLUCOSAMINE 1-CARBOXYVINYLTRANSFERASE"/>
    <property type="match status" value="1"/>
</dbReference>
<dbReference type="Gene3D" id="3.65.10.10">
    <property type="entry name" value="Enolpyruvate transferase domain"/>
    <property type="match status" value="2"/>
</dbReference>
<dbReference type="AlphaFoldDB" id="A0AAE0KW18"/>
<evidence type="ECO:0000256" key="1">
    <source>
        <dbReference type="ARBA" id="ARBA00004496"/>
    </source>
</evidence>
<dbReference type="Proteomes" id="UP001190700">
    <property type="component" value="Unassembled WGS sequence"/>
</dbReference>
<evidence type="ECO:0000256" key="5">
    <source>
        <dbReference type="ARBA" id="ARBA00022679"/>
    </source>
</evidence>
<keyword evidence="7" id="KW-0573">Peptidoglycan synthesis</keyword>
<evidence type="ECO:0000313" key="18">
    <source>
        <dbReference type="Proteomes" id="UP001190700"/>
    </source>
</evidence>
<dbReference type="CDD" id="cd01555">
    <property type="entry name" value="UdpNAET"/>
    <property type="match status" value="1"/>
</dbReference>
<dbReference type="NCBIfam" id="TIGR01072">
    <property type="entry name" value="murA"/>
    <property type="match status" value="1"/>
</dbReference>
<evidence type="ECO:0000256" key="12">
    <source>
        <dbReference type="ARBA" id="ARBA00039754"/>
    </source>
</evidence>
<reference evidence="17 18" key="1">
    <citation type="journal article" date="2015" name="Genome Biol. Evol.">
        <title>Comparative Genomics of a Bacterivorous Green Alga Reveals Evolutionary Causalities and Consequences of Phago-Mixotrophic Mode of Nutrition.</title>
        <authorList>
            <person name="Burns J.A."/>
            <person name="Paasch A."/>
            <person name="Narechania A."/>
            <person name="Kim E."/>
        </authorList>
    </citation>
    <scope>NUCLEOTIDE SEQUENCE [LARGE SCALE GENOMIC DNA]</scope>
    <source>
        <strain evidence="17 18">PLY_AMNH</strain>
    </source>
</reference>
<dbReference type="InterPro" id="IPR005750">
    <property type="entry name" value="UDP_GlcNAc_COvinyl_MurA"/>
</dbReference>
<dbReference type="GO" id="GO:0071555">
    <property type="term" value="P:cell wall organization"/>
    <property type="evidence" value="ECO:0007669"/>
    <property type="project" value="UniProtKB-KW"/>
</dbReference>
<evidence type="ECO:0000256" key="2">
    <source>
        <dbReference type="ARBA" id="ARBA00004752"/>
    </source>
</evidence>
<keyword evidence="8" id="KW-0131">Cell cycle</keyword>
<keyword evidence="6" id="KW-0133">Cell shape</keyword>
<keyword evidence="18" id="KW-1185">Reference proteome</keyword>
<dbReference type="InterPro" id="IPR013792">
    <property type="entry name" value="RNA3'P_cycl/enolpyr_Trfase_a/b"/>
</dbReference>
<dbReference type="GO" id="GO:0019277">
    <property type="term" value="P:UDP-N-acetylgalactosamine biosynthetic process"/>
    <property type="evidence" value="ECO:0007669"/>
    <property type="project" value="InterPro"/>
</dbReference>
<evidence type="ECO:0000256" key="9">
    <source>
        <dbReference type="ARBA" id="ARBA00023316"/>
    </source>
</evidence>
<evidence type="ECO:0000313" key="17">
    <source>
        <dbReference type="EMBL" id="KAK3262863.1"/>
    </source>
</evidence>
<evidence type="ECO:0000256" key="3">
    <source>
        <dbReference type="ARBA" id="ARBA00022490"/>
    </source>
</evidence>
<keyword evidence="9" id="KW-0961">Cell wall biogenesis/degradation</keyword>
<dbReference type="InterPro" id="IPR001986">
    <property type="entry name" value="Enolpyruvate_Tfrase_dom"/>
</dbReference>
<organism evidence="17 18">
    <name type="scientific">Cymbomonas tetramitiformis</name>
    <dbReference type="NCBI Taxonomy" id="36881"/>
    <lineage>
        <taxon>Eukaryota</taxon>
        <taxon>Viridiplantae</taxon>
        <taxon>Chlorophyta</taxon>
        <taxon>Pyramimonadophyceae</taxon>
        <taxon>Pyramimonadales</taxon>
        <taxon>Pyramimonadaceae</taxon>
        <taxon>Cymbomonas</taxon>
    </lineage>
</organism>
<dbReference type="SUPFAM" id="SSF55205">
    <property type="entry name" value="EPT/RTPC-like"/>
    <property type="match status" value="1"/>
</dbReference>
<dbReference type="InterPro" id="IPR036968">
    <property type="entry name" value="Enolpyruvate_Tfrase_sf"/>
</dbReference>
<proteinExistence type="inferred from homology"/>
<comment type="subcellular location">
    <subcellularLocation>
        <location evidence="1">Cytoplasm</location>
    </subcellularLocation>
</comment>
<dbReference type="NCBIfam" id="NF006873">
    <property type="entry name" value="PRK09369.1"/>
    <property type="match status" value="1"/>
</dbReference>
<dbReference type="EMBL" id="LGRX02015905">
    <property type="protein sequence ID" value="KAK3262863.1"/>
    <property type="molecule type" value="Genomic_DNA"/>
</dbReference>
<dbReference type="GO" id="GO:0051301">
    <property type="term" value="P:cell division"/>
    <property type="evidence" value="ECO:0007669"/>
    <property type="project" value="UniProtKB-KW"/>
</dbReference>
<evidence type="ECO:0000256" key="6">
    <source>
        <dbReference type="ARBA" id="ARBA00022960"/>
    </source>
</evidence>
<dbReference type="GO" id="GO:0008360">
    <property type="term" value="P:regulation of cell shape"/>
    <property type="evidence" value="ECO:0007669"/>
    <property type="project" value="UniProtKB-KW"/>
</dbReference>
<evidence type="ECO:0000256" key="11">
    <source>
        <dbReference type="ARBA" id="ARBA00039108"/>
    </source>
</evidence>
<gene>
    <name evidence="17" type="ORF">CYMTET_28306</name>
</gene>
<protein>
    <recommendedName>
        <fullName evidence="12">UDP-N-acetylglucosamine 1-carboxyvinyltransferase</fullName>
        <ecNumber evidence="11">2.5.1.7</ecNumber>
    </recommendedName>
    <alternativeName>
        <fullName evidence="13">Enoylpyruvate transferase</fullName>
    </alternativeName>
    <alternativeName>
        <fullName evidence="14">UDP-N-acetylglucosamine enolpyruvyl transferase</fullName>
    </alternativeName>
</protein>
<evidence type="ECO:0000256" key="13">
    <source>
        <dbReference type="ARBA" id="ARBA00042443"/>
    </source>
</evidence>
<name>A0AAE0KW18_9CHLO</name>